<dbReference type="Proteomes" id="UP000699042">
    <property type="component" value="Unassembled WGS sequence"/>
</dbReference>
<dbReference type="EMBL" id="JAESDN010000002">
    <property type="protein sequence ID" value="KAG7055129.1"/>
    <property type="molecule type" value="Genomic_DNA"/>
</dbReference>
<proteinExistence type="predicted"/>
<gene>
    <name evidence="1" type="ORF">JMJ77_007596</name>
</gene>
<evidence type="ECO:0000313" key="1">
    <source>
        <dbReference type="EMBL" id="KAG7055129.1"/>
    </source>
</evidence>
<accession>A0A9P7RGG2</accession>
<keyword evidence="2" id="KW-1185">Reference proteome</keyword>
<dbReference type="AlphaFoldDB" id="A0A9P7RGG2"/>
<name>A0A9P7RGG2_9PEZI</name>
<comment type="caution">
    <text evidence="1">The sequence shown here is derived from an EMBL/GenBank/DDBJ whole genome shotgun (WGS) entry which is preliminary data.</text>
</comment>
<reference evidence="1" key="1">
    <citation type="submission" date="2021-05" db="EMBL/GenBank/DDBJ databases">
        <title>Comparative genomics of three Colletotrichum scovillei strains and genetic complementation revealed genes involved fungal growth and virulence on chili pepper.</title>
        <authorList>
            <person name="Hsieh D.-K."/>
            <person name="Chuang S.-C."/>
            <person name="Chen C.-Y."/>
            <person name="Chao Y.-T."/>
            <person name="Lu M.-Y.J."/>
            <person name="Lee M.-H."/>
            <person name="Shih M.-C."/>
        </authorList>
    </citation>
    <scope>NUCLEOTIDE SEQUENCE</scope>
    <source>
        <strain evidence="1">Coll-153</strain>
    </source>
</reference>
<organism evidence="1 2">
    <name type="scientific">Colletotrichum scovillei</name>
    <dbReference type="NCBI Taxonomy" id="1209932"/>
    <lineage>
        <taxon>Eukaryota</taxon>
        <taxon>Fungi</taxon>
        <taxon>Dikarya</taxon>
        <taxon>Ascomycota</taxon>
        <taxon>Pezizomycotina</taxon>
        <taxon>Sordariomycetes</taxon>
        <taxon>Hypocreomycetidae</taxon>
        <taxon>Glomerellales</taxon>
        <taxon>Glomerellaceae</taxon>
        <taxon>Colletotrichum</taxon>
        <taxon>Colletotrichum acutatum species complex</taxon>
    </lineage>
</organism>
<evidence type="ECO:0000313" key="2">
    <source>
        <dbReference type="Proteomes" id="UP000699042"/>
    </source>
</evidence>
<sequence>MLGTRRRRGPRGPTLAGAGSRFTHIHELSSRHDIGGHGEFARFHLLGRPGPLGVNTFAKPANV</sequence>
<protein>
    <submittedName>
        <fullName evidence="1">Uncharacterized protein</fullName>
    </submittedName>
</protein>